<name>A0A2A4K5P0_HELVI</name>
<feature type="region of interest" description="Disordered" evidence="1">
    <location>
        <begin position="49"/>
        <end position="92"/>
    </location>
</feature>
<feature type="compositionally biased region" description="Basic and acidic residues" evidence="1">
    <location>
        <begin position="60"/>
        <end position="85"/>
    </location>
</feature>
<evidence type="ECO:0000313" key="2">
    <source>
        <dbReference type="EMBL" id="PCG78980.1"/>
    </source>
</evidence>
<dbReference type="AlphaFoldDB" id="A0A2A4K5P0"/>
<proteinExistence type="predicted"/>
<evidence type="ECO:0000256" key="1">
    <source>
        <dbReference type="SAM" id="MobiDB-lite"/>
    </source>
</evidence>
<sequence>MVAAVPDHGPRERRHIGHHQYMFGEVLKPIIGQQLRSHGDIATGDIATGDIAADLSTGPGDRDRSDRDPSDRDPSDRDPSDRDPSDQSNQNPLCITIQLISNWSCKNAEYVSCATFCNK</sequence>
<dbReference type="EMBL" id="NWSH01000155">
    <property type="protein sequence ID" value="PCG78980.1"/>
    <property type="molecule type" value="Genomic_DNA"/>
</dbReference>
<protein>
    <submittedName>
        <fullName evidence="2">Uncharacterized protein</fullName>
    </submittedName>
</protein>
<organism evidence="2">
    <name type="scientific">Heliothis virescens</name>
    <name type="common">Tobacco budworm moth</name>
    <dbReference type="NCBI Taxonomy" id="7102"/>
    <lineage>
        <taxon>Eukaryota</taxon>
        <taxon>Metazoa</taxon>
        <taxon>Ecdysozoa</taxon>
        <taxon>Arthropoda</taxon>
        <taxon>Hexapoda</taxon>
        <taxon>Insecta</taxon>
        <taxon>Pterygota</taxon>
        <taxon>Neoptera</taxon>
        <taxon>Endopterygota</taxon>
        <taxon>Lepidoptera</taxon>
        <taxon>Glossata</taxon>
        <taxon>Ditrysia</taxon>
        <taxon>Noctuoidea</taxon>
        <taxon>Noctuidae</taxon>
        <taxon>Heliothinae</taxon>
        <taxon>Heliothis</taxon>
    </lineage>
</organism>
<gene>
    <name evidence="2" type="ORF">B5V51_2439</name>
</gene>
<comment type="caution">
    <text evidence="2">The sequence shown here is derived from an EMBL/GenBank/DDBJ whole genome shotgun (WGS) entry which is preliminary data.</text>
</comment>
<accession>A0A2A4K5P0</accession>
<reference evidence="2" key="1">
    <citation type="submission" date="2017-09" db="EMBL/GenBank/DDBJ databases">
        <title>Contemporary evolution of a Lepidopteran species, Heliothis virescens, in response to modern agricultural practices.</title>
        <authorList>
            <person name="Fritz M.L."/>
            <person name="Deyonke A.M."/>
            <person name="Papanicolaou A."/>
            <person name="Micinski S."/>
            <person name="Westbrook J."/>
            <person name="Gould F."/>
        </authorList>
    </citation>
    <scope>NUCLEOTIDE SEQUENCE [LARGE SCALE GENOMIC DNA]</scope>
    <source>
        <strain evidence="2">HvINT-</strain>
        <tissue evidence="2">Whole body</tissue>
    </source>
</reference>